<evidence type="ECO:0000313" key="1">
    <source>
        <dbReference type="EMBL" id="TKW29869.1"/>
    </source>
</evidence>
<evidence type="ECO:0000313" key="2">
    <source>
        <dbReference type="Proteomes" id="UP000298652"/>
    </source>
</evidence>
<name>A0A4U6VQ22_SETVI</name>
<gene>
    <name evidence="1" type="ORF">SEVIR_3G423300v2</name>
</gene>
<organism evidence="1 2">
    <name type="scientific">Setaria viridis</name>
    <name type="common">Green bristlegrass</name>
    <name type="synonym">Setaria italica subsp. viridis</name>
    <dbReference type="NCBI Taxonomy" id="4556"/>
    <lineage>
        <taxon>Eukaryota</taxon>
        <taxon>Viridiplantae</taxon>
        <taxon>Streptophyta</taxon>
        <taxon>Embryophyta</taxon>
        <taxon>Tracheophyta</taxon>
        <taxon>Spermatophyta</taxon>
        <taxon>Magnoliopsida</taxon>
        <taxon>Liliopsida</taxon>
        <taxon>Poales</taxon>
        <taxon>Poaceae</taxon>
        <taxon>PACMAD clade</taxon>
        <taxon>Panicoideae</taxon>
        <taxon>Panicodae</taxon>
        <taxon>Paniceae</taxon>
        <taxon>Cenchrinae</taxon>
        <taxon>Setaria</taxon>
    </lineage>
</organism>
<dbReference type="Gramene" id="TKW29869">
    <property type="protein sequence ID" value="TKW29869"/>
    <property type="gene ID" value="SEVIR_3G423300v2"/>
</dbReference>
<dbReference type="Proteomes" id="UP000298652">
    <property type="component" value="Chromosome 3"/>
</dbReference>
<proteinExistence type="predicted"/>
<dbReference type="EMBL" id="CM016554">
    <property type="protein sequence ID" value="TKW29869.1"/>
    <property type="molecule type" value="Genomic_DNA"/>
</dbReference>
<sequence>METPLTSAFQCRTSTAPPPSMLGSPLLLPLVGCYVGHGSSVGIDLDLSFKSSSAIKLTFLETWELSFWIKVTS</sequence>
<reference evidence="1" key="1">
    <citation type="submission" date="2019-03" db="EMBL/GenBank/DDBJ databases">
        <title>WGS assembly of Setaria viridis.</title>
        <authorList>
            <person name="Huang P."/>
            <person name="Jenkins J."/>
            <person name="Grimwood J."/>
            <person name="Barry K."/>
            <person name="Healey A."/>
            <person name="Mamidi S."/>
            <person name="Sreedasyam A."/>
            <person name="Shu S."/>
            <person name="Feldman M."/>
            <person name="Wu J."/>
            <person name="Yu Y."/>
            <person name="Chen C."/>
            <person name="Johnson J."/>
            <person name="Rokhsar D."/>
            <person name="Baxter I."/>
            <person name="Schmutz J."/>
            <person name="Brutnell T."/>
            <person name="Kellogg E."/>
        </authorList>
    </citation>
    <scope>NUCLEOTIDE SEQUENCE [LARGE SCALE GENOMIC DNA]</scope>
</reference>
<accession>A0A4U6VQ22</accession>
<protein>
    <submittedName>
        <fullName evidence="1">Uncharacterized protein</fullName>
    </submittedName>
</protein>
<keyword evidence="2" id="KW-1185">Reference proteome</keyword>
<dbReference type="AlphaFoldDB" id="A0A4U6VQ22"/>